<dbReference type="Proteomes" id="UP000516314">
    <property type="component" value="Chromosome 3"/>
</dbReference>
<dbReference type="InterPro" id="IPR000863">
    <property type="entry name" value="Sulfotransferase_dom"/>
</dbReference>
<feature type="domain" description="Sulfotransferase" evidence="5">
    <location>
        <begin position="64"/>
        <end position="325"/>
    </location>
</feature>
<gene>
    <name evidence="6" type="ORF">AT9943_LOCUS12773</name>
</gene>
<keyword evidence="3" id="KW-0963">Cytoplasm</keyword>
<evidence type="ECO:0000259" key="5">
    <source>
        <dbReference type="Pfam" id="PF00685"/>
    </source>
</evidence>
<reference evidence="6 7" key="1">
    <citation type="submission" date="2020-09" db="EMBL/GenBank/DDBJ databases">
        <authorList>
            <person name="Ashkenazy H."/>
        </authorList>
    </citation>
    <scope>NUCLEOTIDE SEQUENCE [LARGE SCALE GENOMIC DNA]</scope>
    <source>
        <strain evidence="7">cv. Cdm-0</strain>
    </source>
</reference>
<protein>
    <submittedName>
        <fullName evidence="6">(thale cress) hypothetical protein</fullName>
    </submittedName>
</protein>
<comment type="similarity">
    <text evidence="2">Belongs to the sulfotransferase 1 family.</text>
</comment>
<dbReference type="InterPro" id="IPR027417">
    <property type="entry name" value="P-loop_NTPase"/>
</dbReference>
<dbReference type="GO" id="GO:0008146">
    <property type="term" value="F:sulfotransferase activity"/>
    <property type="evidence" value="ECO:0007669"/>
    <property type="project" value="InterPro"/>
</dbReference>
<sequence>MDEKKITMNVRNDELSEESKTLISSLPSDKNSTGVNVCKYQGCWYTPPILQGVLNFQKNFKPQDTDIIVASFPKCGTTWLKALIFAVVRRSKHPSHDDHHPLLSDNPHVLSPSLEMYLYLCSENPDLTKFSSSSRLFSTHMPSHTLQEGLKGSTCKIVYMSRNVKDTLVSYWHFFTKKQTDDNIISSVEDTFEMFCRGVNFFGPFWDHVLSYWRGSLEDPNHVLFMKFEEMKEEPREQIKRLAEFLGCPFTKEEEESGLMDEIIDLCSLRNLSSLEINKTGKLHSTGRENKTFFRKGEVGDWKNYLTPEMENKIDMIIQEKLQNSESLFVMDVKKMEMNLRIEDLNEETTTLISSLPSDKDFTGKNICKYQGCWYTHNVLQAVLNFQKSFKPQDTDIIVASFPKCGTTWLKALTFALLHRSKQPSHDDDHPLLSNNPHVLVPYFEIDLYYYSENPELTKFSSSPRLFSTHMPSHTLQEGLKGSTCKILYISRNVKDTLVSYWHFFTKKQTDEKIISSFEDTFEMFCRGVSIFGPFWDHVLSYWRGSLEDLNHVLFMKFEEMKAEPRDQIKKLAEFLGCPFTEEEEESGSVDEIIDLCSLRNLSSLEINKTGKLNSGRENKTFFRKGEVGDWKNYLTPEMENKIDMIIQEKLQNSGLKF</sequence>
<organism evidence="6 7">
    <name type="scientific">Arabidopsis thaliana</name>
    <name type="common">Mouse-ear cress</name>
    <dbReference type="NCBI Taxonomy" id="3702"/>
    <lineage>
        <taxon>Eukaryota</taxon>
        <taxon>Viridiplantae</taxon>
        <taxon>Streptophyta</taxon>
        <taxon>Embryophyta</taxon>
        <taxon>Tracheophyta</taxon>
        <taxon>Spermatophyta</taxon>
        <taxon>Magnoliopsida</taxon>
        <taxon>eudicotyledons</taxon>
        <taxon>Gunneridae</taxon>
        <taxon>Pentapetalae</taxon>
        <taxon>rosids</taxon>
        <taxon>malvids</taxon>
        <taxon>Brassicales</taxon>
        <taxon>Brassicaceae</taxon>
        <taxon>Camelineae</taxon>
        <taxon>Arabidopsis</taxon>
    </lineage>
</organism>
<dbReference type="EMBL" id="LR881468">
    <property type="protein sequence ID" value="CAD5324899.1"/>
    <property type="molecule type" value="Genomic_DNA"/>
</dbReference>
<dbReference type="SUPFAM" id="SSF52540">
    <property type="entry name" value="P-loop containing nucleoside triphosphate hydrolases"/>
    <property type="match status" value="2"/>
</dbReference>
<evidence type="ECO:0000256" key="2">
    <source>
        <dbReference type="ARBA" id="ARBA00005771"/>
    </source>
</evidence>
<dbReference type="GO" id="GO:0005737">
    <property type="term" value="C:cytoplasm"/>
    <property type="evidence" value="ECO:0007669"/>
    <property type="project" value="UniProtKB-SubCell"/>
</dbReference>
<evidence type="ECO:0000256" key="4">
    <source>
        <dbReference type="ARBA" id="ARBA00022679"/>
    </source>
</evidence>
<evidence type="ECO:0000313" key="6">
    <source>
        <dbReference type="EMBL" id="CAD5324899.1"/>
    </source>
</evidence>
<keyword evidence="4" id="KW-0808">Transferase</keyword>
<dbReference type="AlphaFoldDB" id="A0A7G2ERM5"/>
<dbReference type="PANTHER" id="PTHR11783">
    <property type="entry name" value="SULFOTRANSFERASE SULT"/>
    <property type="match status" value="1"/>
</dbReference>
<dbReference type="Pfam" id="PF00685">
    <property type="entry name" value="Sulfotransfer_1"/>
    <property type="match status" value="2"/>
</dbReference>
<evidence type="ECO:0000313" key="7">
    <source>
        <dbReference type="Proteomes" id="UP000516314"/>
    </source>
</evidence>
<proteinExistence type="inferred from homology"/>
<dbReference type="FunFam" id="3.40.50.300:FF:001258">
    <property type="entry name" value="Sulfotransferase"/>
    <property type="match status" value="2"/>
</dbReference>
<dbReference type="Gene3D" id="3.40.50.300">
    <property type="entry name" value="P-loop containing nucleotide triphosphate hydrolases"/>
    <property type="match status" value="2"/>
</dbReference>
<evidence type="ECO:0000256" key="3">
    <source>
        <dbReference type="ARBA" id="ARBA00022490"/>
    </source>
</evidence>
<accession>A0A7G2ERM5</accession>
<feature type="domain" description="Sulfotransferase" evidence="5">
    <location>
        <begin position="394"/>
        <end position="655"/>
    </location>
</feature>
<evidence type="ECO:0000256" key="1">
    <source>
        <dbReference type="ARBA" id="ARBA00004496"/>
    </source>
</evidence>
<name>A0A7G2ERM5_ARATH</name>
<comment type="subcellular location">
    <subcellularLocation>
        <location evidence="1">Cytoplasm</location>
    </subcellularLocation>
</comment>